<dbReference type="CDD" id="cd04301">
    <property type="entry name" value="NAT_SF"/>
    <property type="match status" value="1"/>
</dbReference>
<proteinExistence type="predicted"/>
<dbReference type="SUPFAM" id="SSF55729">
    <property type="entry name" value="Acyl-CoA N-acyltransferases (Nat)"/>
    <property type="match status" value="1"/>
</dbReference>
<dbReference type="PROSITE" id="PS51186">
    <property type="entry name" value="GNAT"/>
    <property type="match status" value="1"/>
</dbReference>
<evidence type="ECO:0000313" key="3">
    <source>
        <dbReference type="EMBL" id="WKN38044.1"/>
    </source>
</evidence>
<dbReference type="PANTHER" id="PTHR13947">
    <property type="entry name" value="GNAT FAMILY N-ACETYLTRANSFERASE"/>
    <property type="match status" value="1"/>
</dbReference>
<evidence type="ECO:0000256" key="1">
    <source>
        <dbReference type="ARBA" id="ARBA00022679"/>
    </source>
</evidence>
<reference evidence="3" key="1">
    <citation type="journal article" date="2023" name="Comput. Struct. Biotechnol. J.">
        <title>Discovery of a novel marine Bacteroidetes with a rich repertoire of carbohydrate-active enzymes.</title>
        <authorList>
            <person name="Chen B."/>
            <person name="Liu G."/>
            <person name="Chen Q."/>
            <person name="Wang H."/>
            <person name="Liu L."/>
            <person name="Tang K."/>
        </authorList>
    </citation>
    <scope>NUCLEOTIDE SEQUENCE</scope>
    <source>
        <strain evidence="3">TK19036</strain>
    </source>
</reference>
<dbReference type="InterPro" id="IPR000182">
    <property type="entry name" value="GNAT_dom"/>
</dbReference>
<dbReference type="InterPro" id="IPR036390">
    <property type="entry name" value="WH_DNA-bd_sf"/>
</dbReference>
<name>A0AA49GQH8_9BACT</name>
<dbReference type="GO" id="GO:0008080">
    <property type="term" value="F:N-acetyltransferase activity"/>
    <property type="evidence" value="ECO:0007669"/>
    <property type="project" value="InterPro"/>
</dbReference>
<feature type="domain" description="N-acetyltransferase" evidence="2">
    <location>
        <begin position="182"/>
        <end position="323"/>
    </location>
</feature>
<sequence>MEAQDVFSELGLLSLGSRLKRLSDQMMYQVSNIYQHRQIPFEPSWLPVFSLLQDGKPWAITDISQTLGLAHPSVIQITNAMIKKGVAISQKDPEDSRRRLIQLTEAGKGMLPELTDVWGDIRLSVERIMQEAGCNLLQDIEAVENVMTHQNMFHRVERQRQQREQRLSPVQIVAYDNTKYRQAFRDLNVAWVSRWFTMEAGDYEALDHPQEYIVDTGGAILIALLDGEPVGTSALIKVDDELYELSKMCVSEKARGNGVGLQLGQAALAKAQELGAKKVKLYSNKILKPALHLYEKLGFQHVPLDAQAAKYTRSNVKMERDVASQESLAV</sequence>
<dbReference type="AlphaFoldDB" id="A0AA49GQH8"/>
<dbReference type="PANTHER" id="PTHR13947:SF37">
    <property type="entry name" value="LD18367P"/>
    <property type="match status" value="1"/>
</dbReference>
<dbReference type="SUPFAM" id="SSF46785">
    <property type="entry name" value="Winged helix' DNA-binding domain"/>
    <property type="match status" value="1"/>
</dbReference>
<dbReference type="EMBL" id="CP120682">
    <property type="protein sequence ID" value="WKN38044.1"/>
    <property type="molecule type" value="Genomic_DNA"/>
</dbReference>
<dbReference type="Gene3D" id="3.40.630.30">
    <property type="match status" value="1"/>
</dbReference>
<dbReference type="InterPro" id="IPR036388">
    <property type="entry name" value="WH-like_DNA-bd_sf"/>
</dbReference>
<organism evidence="3">
    <name type="scientific">Roseihalotalea indica</name>
    <dbReference type="NCBI Taxonomy" id="2867963"/>
    <lineage>
        <taxon>Bacteria</taxon>
        <taxon>Pseudomonadati</taxon>
        <taxon>Bacteroidota</taxon>
        <taxon>Cytophagia</taxon>
        <taxon>Cytophagales</taxon>
        <taxon>Catalimonadaceae</taxon>
        <taxon>Roseihalotalea</taxon>
    </lineage>
</organism>
<dbReference type="InterPro" id="IPR050769">
    <property type="entry name" value="NAT_camello-type"/>
</dbReference>
<evidence type="ECO:0000259" key="2">
    <source>
        <dbReference type="PROSITE" id="PS51186"/>
    </source>
</evidence>
<dbReference type="InterPro" id="IPR016181">
    <property type="entry name" value="Acyl_CoA_acyltransferase"/>
</dbReference>
<accession>A0AA49GQH8</accession>
<keyword evidence="1" id="KW-0808">Transferase</keyword>
<dbReference type="Gene3D" id="1.10.10.10">
    <property type="entry name" value="Winged helix-like DNA-binding domain superfamily/Winged helix DNA-binding domain"/>
    <property type="match status" value="1"/>
</dbReference>
<dbReference type="Pfam" id="PF00583">
    <property type="entry name" value="Acetyltransf_1"/>
    <property type="match status" value="1"/>
</dbReference>
<gene>
    <name evidence="3" type="ORF">K4G66_04900</name>
</gene>
<protein>
    <submittedName>
        <fullName evidence="3">Bifunctional helix-turn-helix transcriptional regulator/GNAT family N-acetyltransferase</fullName>
    </submittedName>
</protein>
<reference evidence="3" key="2">
    <citation type="journal article" date="2024" name="Antonie Van Leeuwenhoek">
        <title>Roseihalotalea indica gen. nov., sp. nov., a halophilic Bacteroidetes from mesopelagic Southwest Indian Ocean with higher carbohydrate metabolic potential.</title>
        <authorList>
            <person name="Chen B."/>
            <person name="Zhang M."/>
            <person name="Lin D."/>
            <person name="Ye J."/>
            <person name="Tang K."/>
        </authorList>
    </citation>
    <scope>NUCLEOTIDE SEQUENCE</scope>
    <source>
        <strain evidence="3">TK19036</strain>
    </source>
</reference>